<comment type="pathway">
    <text evidence="1">Protein modification; protein ubiquitination.</text>
</comment>
<dbReference type="PANTHER" id="PTHR26379">
    <property type="entry name" value="BTB/POZ AND MATH DOMAIN-CONTAINING PROTEIN 1"/>
    <property type="match status" value="1"/>
</dbReference>
<reference evidence="4" key="1">
    <citation type="submission" date="2014-09" db="EMBL/GenBank/DDBJ databases">
        <authorList>
            <person name="Magalhaes I.L.F."/>
            <person name="Oliveira U."/>
            <person name="Santos F.R."/>
            <person name="Vidigal T.H.D.A."/>
            <person name="Brescovit A.D."/>
            <person name="Santos A.J."/>
        </authorList>
    </citation>
    <scope>NUCLEOTIDE SEQUENCE</scope>
    <source>
        <tissue evidence="4">Shoot tissue taken approximately 20 cm above the soil surface</tissue>
    </source>
</reference>
<dbReference type="EMBL" id="GBRH01271150">
    <property type="protein sequence ID" value="JAD26745.1"/>
    <property type="molecule type" value="Transcribed_RNA"/>
</dbReference>
<dbReference type="InterPro" id="IPR056423">
    <property type="entry name" value="BACK_BPM_SPOP"/>
</dbReference>
<organism evidence="4">
    <name type="scientific">Arundo donax</name>
    <name type="common">Giant reed</name>
    <name type="synonym">Donax arundinaceus</name>
    <dbReference type="NCBI Taxonomy" id="35708"/>
    <lineage>
        <taxon>Eukaryota</taxon>
        <taxon>Viridiplantae</taxon>
        <taxon>Streptophyta</taxon>
        <taxon>Embryophyta</taxon>
        <taxon>Tracheophyta</taxon>
        <taxon>Spermatophyta</taxon>
        <taxon>Magnoliopsida</taxon>
        <taxon>Liliopsida</taxon>
        <taxon>Poales</taxon>
        <taxon>Poaceae</taxon>
        <taxon>PACMAD clade</taxon>
        <taxon>Arundinoideae</taxon>
        <taxon>Arundineae</taxon>
        <taxon>Arundo</taxon>
    </lineage>
</organism>
<dbReference type="Pfam" id="PF24570">
    <property type="entry name" value="BACK_BPM_SPOP"/>
    <property type="match status" value="1"/>
</dbReference>
<dbReference type="Gene3D" id="6.10.250.3030">
    <property type="match status" value="1"/>
</dbReference>
<dbReference type="PANTHER" id="PTHR26379:SF498">
    <property type="entry name" value="OS10G0425700 PROTEIN"/>
    <property type="match status" value="1"/>
</dbReference>
<dbReference type="SUPFAM" id="SSF54695">
    <property type="entry name" value="POZ domain"/>
    <property type="match status" value="1"/>
</dbReference>
<dbReference type="AlphaFoldDB" id="A0A0A8YPK0"/>
<evidence type="ECO:0000313" key="4">
    <source>
        <dbReference type="EMBL" id="JAD26745.1"/>
    </source>
</evidence>
<protein>
    <recommendedName>
        <fullName evidence="3">BPM/SPOP BACK domain-containing protein</fullName>
    </recommendedName>
</protein>
<feature type="domain" description="BPM/SPOP BACK" evidence="3">
    <location>
        <begin position="50"/>
        <end position="89"/>
    </location>
</feature>
<name>A0A0A8YPK0_ARUDO</name>
<dbReference type="InterPro" id="IPR045005">
    <property type="entry name" value="BPM1-6"/>
</dbReference>
<comment type="similarity">
    <text evidence="2">Belongs to the Tdpoz family.</text>
</comment>
<dbReference type="Gene3D" id="3.30.710.10">
    <property type="entry name" value="Potassium Channel Kv1.1, Chain A"/>
    <property type="match status" value="1"/>
</dbReference>
<dbReference type="GO" id="GO:0016567">
    <property type="term" value="P:protein ubiquitination"/>
    <property type="evidence" value="ECO:0007669"/>
    <property type="project" value="InterPro"/>
</dbReference>
<evidence type="ECO:0000256" key="1">
    <source>
        <dbReference type="ARBA" id="ARBA00004906"/>
    </source>
</evidence>
<evidence type="ECO:0000259" key="3">
    <source>
        <dbReference type="Pfam" id="PF24570"/>
    </source>
</evidence>
<sequence>MYTDALPEMKEQEESAMAQHLLVAADRYSLERLKLICEDKLCKYIDTDSAATILALAKQHNCCALKEACLEFTRSLVNLDVVMETDGLTRSRPRIPHWILRRKSRA</sequence>
<evidence type="ECO:0000256" key="2">
    <source>
        <dbReference type="ARBA" id="ARBA00010846"/>
    </source>
</evidence>
<dbReference type="InterPro" id="IPR011333">
    <property type="entry name" value="SKP1/BTB/POZ_sf"/>
</dbReference>
<reference evidence="4" key="2">
    <citation type="journal article" date="2015" name="Data Brief">
        <title>Shoot transcriptome of the giant reed, Arundo donax.</title>
        <authorList>
            <person name="Barrero R.A."/>
            <person name="Guerrero F.D."/>
            <person name="Moolhuijzen P."/>
            <person name="Goolsby J.A."/>
            <person name="Tidwell J."/>
            <person name="Bellgard S.E."/>
            <person name="Bellgard M.I."/>
        </authorList>
    </citation>
    <scope>NUCLEOTIDE SEQUENCE</scope>
    <source>
        <tissue evidence="4">Shoot tissue taken approximately 20 cm above the soil surface</tissue>
    </source>
</reference>
<accession>A0A0A8YPK0</accession>
<proteinExistence type="inferred from homology"/>